<dbReference type="InterPro" id="IPR013744">
    <property type="entry name" value="SidJ"/>
</dbReference>
<sequence>MEFEGVLYTYNQETRLTAFESKPLSSRVLVFIGGLGDGYNAVPFLRPLQKELANIGWSLVQVQLSSSNNGYGTSSLAQDVEELDELVKYLKTREKSEIVFMGHSTGSQDCLLHSRRGEMRDSVSGYLLQAPVSDREGMQGEMPKLEEYIELATKLCAERKGEAWMPHEIGVPMTASRFFSLFAVGGDDDMFSSDLSDEFLSNLYKDVDRPMLLLGSECDEFYKPTRISQRDLLKRFASFSPLVSSDIVSGADHSVTQLDSQPYLCQTVLSFIKERI</sequence>
<dbReference type="EMBL" id="JBCLYO010000029">
    <property type="protein sequence ID" value="KAL0076996.1"/>
    <property type="molecule type" value="Genomic_DNA"/>
</dbReference>
<dbReference type="SUPFAM" id="SSF53474">
    <property type="entry name" value="alpha/beta-Hydrolases"/>
    <property type="match status" value="1"/>
</dbReference>
<evidence type="ECO:0000313" key="2">
    <source>
        <dbReference type="Proteomes" id="UP001448207"/>
    </source>
</evidence>
<dbReference type="Proteomes" id="UP001448207">
    <property type="component" value="Unassembled WGS sequence"/>
</dbReference>
<dbReference type="PANTHER" id="PTHR31591">
    <property type="entry name" value="UPF0613 PROTEIN PB24D3.06C"/>
    <property type="match status" value="1"/>
</dbReference>
<reference evidence="1 2" key="1">
    <citation type="submission" date="2024-04" db="EMBL/GenBank/DDBJ databases">
        <title>Symmetric and asymmetric DNA N6-adenine methylation regulates different biological responses in Mucorales.</title>
        <authorList>
            <consortium name="Lawrence Berkeley National Laboratory"/>
            <person name="Lax C."/>
            <person name="Mondo S.J."/>
            <person name="Osorio-Concepcion M."/>
            <person name="Muszewska A."/>
            <person name="Corrochano-Luque M."/>
            <person name="Gutierrez G."/>
            <person name="Riley R."/>
            <person name="Lipzen A."/>
            <person name="Guo J."/>
            <person name="Hundley H."/>
            <person name="Amirebrahimi M."/>
            <person name="Ng V."/>
            <person name="Lorenzo-Gutierrez D."/>
            <person name="Binder U."/>
            <person name="Yang J."/>
            <person name="Song Y."/>
            <person name="Canovas D."/>
            <person name="Navarro E."/>
            <person name="Freitag M."/>
            <person name="Gabaldon T."/>
            <person name="Grigoriev I.V."/>
            <person name="Corrochano L.M."/>
            <person name="Nicolas F.E."/>
            <person name="Garre V."/>
        </authorList>
    </citation>
    <scope>NUCLEOTIDE SEQUENCE [LARGE SCALE GENOMIC DNA]</scope>
    <source>
        <strain evidence="1 2">L51</strain>
    </source>
</reference>
<protein>
    <submittedName>
        <fullName evidence="1">Uncharacterized protein</fullName>
    </submittedName>
</protein>
<dbReference type="Pfam" id="PF08538">
    <property type="entry name" value="DUF1749"/>
    <property type="match status" value="1"/>
</dbReference>
<evidence type="ECO:0000313" key="1">
    <source>
        <dbReference type="EMBL" id="KAL0076996.1"/>
    </source>
</evidence>
<organism evidence="1 2">
    <name type="scientific">Phycomyces blakesleeanus</name>
    <dbReference type="NCBI Taxonomy" id="4837"/>
    <lineage>
        <taxon>Eukaryota</taxon>
        <taxon>Fungi</taxon>
        <taxon>Fungi incertae sedis</taxon>
        <taxon>Mucoromycota</taxon>
        <taxon>Mucoromycotina</taxon>
        <taxon>Mucoromycetes</taxon>
        <taxon>Mucorales</taxon>
        <taxon>Phycomycetaceae</taxon>
        <taxon>Phycomyces</taxon>
    </lineage>
</organism>
<gene>
    <name evidence="1" type="ORF">J3Q64DRAFT_1770094</name>
</gene>
<dbReference type="PANTHER" id="PTHR31591:SF1">
    <property type="entry name" value="UPF0613 PROTEIN PB24D3.06C"/>
    <property type="match status" value="1"/>
</dbReference>
<name>A0ABR3AMH7_PHYBL</name>
<dbReference type="Gene3D" id="3.40.50.1820">
    <property type="entry name" value="alpha/beta hydrolase"/>
    <property type="match status" value="1"/>
</dbReference>
<comment type="caution">
    <text evidence="1">The sequence shown here is derived from an EMBL/GenBank/DDBJ whole genome shotgun (WGS) entry which is preliminary data.</text>
</comment>
<proteinExistence type="predicted"/>
<keyword evidence="2" id="KW-1185">Reference proteome</keyword>
<accession>A0ABR3AMH7</accession>
<dbReference type="InterPro" id="IPR029058">
    <property type="entry name" value="AB_hydrolase_fold"/>
</dbReference>